<reference evidence="10 11" key="1">
    <citation type="submission" date="2014-11" db="EMBL/GenBank/DDBJ databases">
        <authorList>
            <person name="Zhu J."/>
            <person name="Qi W."/>
            <person name="Song R."/>
        </authorList>
    </citation>
    <scope>NUCLEOTIDE SEQUENCE [LARGE SCALE GENOMIC DNA]</scope>
</reference>
<evidence type="ECO:0000256" key="9">
    <source>
        <dbReference type="RuleBase" id="RU366042"/>
    </source>
</evidence>
<dbReference type="Gene3D" id="1.20.58.340">
    <property type="entry name" value="Magnesium transport protein CorA, transmembrane region"/>
    <property type="match status" value="1"/>
</dbReference>
<keyword evidence="5" id="KW-0809">Transit peptide</keyword>
<evidence type="ECO:0000313" key="10">
    <source>
        <dbReference type="EMBL" id="CEL92769.1"/>
    </source>
</evidence>
<accession>A0A0G4EB94</accession>
<feature type="transmembrane region" description="Helical" evidence="9">
    <location>
        <begin position="366"/>
        <end position="389"/>
    </location>
</feature>
<dbReference type="Proteomes" id="UP000041254">
    <property type="component" value="Unassembled WGS sequence"/>
</dbReference>
<dbReference type="GO" id="GO:0015095">
    <property type="term" value="F:magnesium ion transmembrane transporter activity"/>
    <property type="evidence" value="ECO:0007669"/>
    <property type="project" value="TreeGrafter"/>
</dbReference>
<keyword evidence="11" id="KW-1185">Reference proteome</keyword>
<evidence type="ECO:0000256" key="3">
    <source>
        <dbReference type="ARBA" id="ARBA00022692"/>
    </source>
</evidence>
<evidence type="ECO:0000256" key="8">
    <source>
        <dbReference type="ARBA" id="ARBA00023136"/>
    </source>
</evidence>
<keyword evidence="3 9" id="KW-0812">Transmembrane</keyword>
<name>A0A0G4EB94_VITBC</name>
<dbReference type="OrthoDB" id="413464at2759"/>
<dbReference type="PhylomeDB" id="A0A0G4EB94"/>
<proteinExistence type="inferred from homology"/>
<comment type="subcellular location">
    <subcellularLocation>
        <location evidence="1">Membrane</location>
        <topology evidence="1">Multi-pass membrane protein</topology>
    </subcellularLocation>
    <subcellularLocation>
        <location evidence="9">Mitochondrion inner membrane</location>
        <topology evidence="9">Multi-pass membrane protein</topology>
    </subcellularLocation>
</comment>
<dbReference type="InParanoid" id="A0A0G4EB94"/>
<sequence>MFSSAATRHSNKGDARYFTSPSTDMLKQLRDLPRGGAPPKPAIYVGWVEKKDCEGGDESMTGLDIVPDIPMARPDLAKRLGVPVQEVRLVDPSLQDHMPTIFVRPNAILLRFGKVNAIITHCKLAVFKRHAMKYSYLPSLKYGADPAEAVLAGVEMTLKSSLDEDVAERDDYDESGGQTTATRPFEFLCLEVCMSEALKSYVEDVQHLKVAVDSHLKQQNDQAMPSLETLQELTQVKTELANVERFIRAMKGAVENVLREDEDMAAMYLSETAINQPRAKSAHQEVEILFEIYQGSLEELTSDVQKMKKDIDYSEEMMKVRLDMTRNEIMQLELRISIMSVSLALAAVGTGAFGMNLTSHIEEHPYAFYTVSAAFACTSAFSYVLLTFLCKRRGLLGRALRLWTPKPSWSPGMF</sequence>
<gene>
    <name evidence="10" type="ORF">Vbra_1979</name>
</gene>
<dbReference type="CDD" id="cd12823">
    <property type="entry name" value="Mrs2_Mfm1p-like"/>
    <property type="match status" value="1"/>
</dbReference>
<evidence type="ECO:0000313" key="11">
    <source>
        <dbReference type="Proteomes" id="UP000041254"/>
    </source>
</evidence>
<evidence type="ECO:0000256" key="1">
    <source>
        <dbReference type="ARBA" id="ARBA00004141"/>
    </source>
</evidence>
<evidence type="ECO:0000256" key="5">
    <source>
        <dbReference type="ARBA" id="ARBA00022946"/>
    </source>
</evidence>
<dbReference type="VEuPathDB" id="CryptoDB:Vbra_1979"/>
<keyword evidence="6 9" id="KW-1133">Transmembrane helix</keyword>
<keyword evidence="2 9" id="KW-0813">Transport</keyword>
<dbReference type="OMA" id="TRNNCII"/>
<evidence type="ECO:0000256" key="7">
    <source>
        <dbReference type="ARBA" id="ARBA00023065"/>
    </source>
</evidence>
<dbReference type="AlphaFoldDB" id="A0A0G4EB94"/>
<keyword evidence="4 9" id="KW-0460">Magnesium</keyword>
<dbReference type="GO" id="GO:0045016">
    <property type="term" value="P:mitochondrial magnesium ion transmembrane transport"/>
    <property type="evidence" value="ECO:0007669"/>
    <property type="project" value="TreeGrafter"/>
</dbReference>
<evidence type="ECO:0000256" key="6">
    <source>
        <dbReference type="ARBA" id="ARBA00022989"/>
    </source>
</evidence>
<keyword evidence="9" id="KW-0999">Mitochondrion inner membrane</keyword>
<dbReference type="Pfam" id="PF22099">
    <property type="entry name" value="MRS2-like"/>
    <property type="match status" value="1"/>
</dbReference>
<dbReference type="InterPro" id="IPR039204">
    <property type="entry name" value="MRS2-like"/>
</dbReference>
<dbReference type="EMBL" id="CDMY01000104">
    <property type="protein sequence ID" value="CEL92769.1"/>
    <property type="molecule type" value="Genomic_DNA"/>
</dbReference>
<keyword evidence="8 9" id="KW-0472">Membrane</keyword>
<dbReference type="PANTHER" id="PTHR13890:SF0">
    <property type="entry name" value="MAGNESIUM TRANSPORTER MRS2 HOMOLOG, MITOCHONDRIAL"/>
    <property type="match status" value="1"/>
</dbReference>
<keyword evidence="9" id="KW-0496">Mitochondrion</keyword>
<keyword evidence="7 9" id="KW-0406">Ion transport</keyword>
<feature type="transmembrane region" description="Helical" evidence="9">
    <location>
        <begin position="334"/>
        <end position="354"/>
    </location>
</feature>
<protein>
    <recommendedName>
        <fullName evidence="9">Magnesium transporter</fullName>
    </recommendedName>
</protein>
<comment type="similarity">
    <text evidence="9">Belongs to the CorA metal ion transporter (MIT) (TC 1.A.35) family.</text>
</comment>
<dbReference type="Gene3D" id="2.40.128.330">
    <property type="match status" value="1"/>
</dbReference>
<dbReference type="PANTHER" id="PTHR13890">
    <property type="entry name" value="RNA SPLICING PROTEIN MRS2, MITOCHONDRIAL"/>
    <property type="match status" value="1"/>
</dbReference>
<evidence type="ECO:0000256" key="2">
    <source>
        <dbReference type="ARBA" id="ARBA00022448"/>
    </source>
</evidence>
<evidence type="ECO:0000256" key="4">
    <source>
        <dbReference type="ARBA" id="ARBA00022842"/>
    </source>
</evidence>
<organism evidence="10 11">
    <name type="scientific">Vitrella brassicaformis (strain CCMP3155)</name>
    <dbReference type="NCBI Taxonomy" id="1169540"/>
    <lineage>
        <taxon>Eukaryota</taxon>
        <taxon>Sar</taxon>
        <taxon>Alveolata</taxon>
        <taxon>Colpodellida</taxon>
        <taxon>Vitrellaceae</taxon>
        <taxon>Vitrella</taxon>
    </lineage>
</organism>
<dbReference type="GO" id="GO:0005743">
    <property type="term" value="C:mitochondrial inner membrane"/>
    <property type="evidence" value="ECO:0007669"/>
    <property type="project" value="UniProtKB-SubCell"/>
</dbReference>